<dbReference type="RefSeq" id="WP_193122850.1">
    <property type="nucleotide sequence ID" value="NZ_JADBGI010000013.1"/>
</dbReference>
<dbReference type="Pfam" id="PF00440">
    <property type="entry name" value="TetR_N"/>
    <property type="match status" value="1"/>
</dbReference>
<dbReference type="Proteomes" id="UP000806528">
    <property type="component" value="Unassembled WGS sequence"/>
</dbReference>
<dbReference type="InterPro" id="IPR050109">
    <property type="entry name" value="HTH-type_TetR-like_transc_reg"/>
</dbReference>
<evidence type="ECO:0000313" key="6">
    <source>
        <dbReference type="EMBL" id="MBE3000246.1"/>
    </source>
</evidence>
<dbReference type="PANTHER" id="PTHR30055">
    <property type="entry name" value="HTH-TYPE TRANSCRIPTIONAL REGULATOR RUTR"/>
    <property type="match status" value="1"/>
</dbReference>
<evidence type="ECO:0000256" key="1">
    <source>
        <dbReference type="ARBA" id="ARBA00023015"/>
    </source>
</evidence>
<evidence type="ECO:0000313" key="7">
    <source>
        <dbReference type="Proteomes" id="UP000806528"/>
    </source>
</evidence>
<proteinExistence type="predicted"/>
<comment type="caution">
    <text evidence="6">The sequence shown here is derived from an EMBL/GenBank/DDBJ whole genome shotgun (WGS) entry which is preliminary data.</text>
</comment>
<dbReference type="Gene3D" id="1.10.357.10">
    <property type="entry name" value="Tetracycline Repressor, domain 2"/>
    <property type="match status" value="1"/>
</dbReference>
<dbReference type="EMBL" id="JADBGI010000013">
    <property type="protein sequence ID" value="MBE3000246.1"/>
    <property type="molecule type" value="Genomic_DNA"/>
</dbReference>
<keyword evidence="7" id="KW-1185">Reference proteome</keyword>
<evidence type="ECO:0000256" key="4">
    <source>
        <dbReference type="PROSITE-ProRule" id="PRU00335"/>
    </source>
</evidence>
<keyword evidence="2 4" id="KW-0238">DNA-binding</keyword>
<name>A0ABR9P8S9_9ACTN</name>
<feature type="DNA-binding region" description="H-T-H motif" evidence="4">
    <location>
        <begin position="29"/>
        <end position="48"/>
    </location>
</feature>
<dbReference type="SUPFAM" id="SSF46689">
    <property type="entry name" value="Homeodomain-like"/>
    <property type="match status" value="1"/>
</dbReference>
<reference evidence="6 7" key="1">
    <citation type="submission" date="2020-09" db="EMBL/GenBank/DDBJ databases">
        <title>Diversity and distribution of actinomycetes associated with coral in the coast of Hainan.</title>
        <authorList>
            <person name="Li F."/>
        </authorList>
    </citation>
    <scope>NUCLEOTIDE SEQUENCE [LARGE SCALE GENOMIC DNA]</scope>
    <source>
        <strain evidence="6 7">HNM0947</strain>
    </source>
</reference>
<dbReference type="PANTHER" id="PTHR30055:SF234">
    <property type="entry name" value="HTH-TYPE TRANSCRIPTIONAL REGULATOR BETI"/>
    <property type="match status" value="1"/>
</dbReference>
<evidence type="ECO:0000256" key="3">
    <source>
        <dbReference type="ARBA" id="ARBA00023163"/>
    </source>
</evidence>
<dbReference type="InterPro" id="IPR009057">
    <property type="entry name" value="Homeodomain-like_sf"/>
</dbReference>
<evidence type="ECO:0000256" key="2">
    <source>
        <dbReference type="ARBA" id="ARBA00023125"/>
    </source>
</evidence>
<keyword evidence="1" id="KW-0805">Transcription regulation</keyword>
<dbReference type="InterPro" id="IPR001647">
    <property type="entry name" value="HTH_TetR"/>
</dbReference>
<organism evidence="6 7">
    <name type="scientific">Nocardiopsis coralli</name>
    <dbReference type="NCBI Taxonomy" id="2772213"/>
    <lineage>
        <taxon>Bacteria</taxon>
        <taxon>Bacillati</taxon>
        <taxon>Actinomycetota</taxon>
        <taxon>Actinomycetes</taxon>
        <taxon>Streptosporangiales</taxon>
        <taxon>Nocardiopsidaceae</taxon>
        <taxon>Nocardiopsis</taxon>
    </lineage>
</organism>
<gene>
    <name evidence="6" type="ORF">IDM40_16280</name>
</gene>
<keyword evidence="3" id="KW-0804">Transcription</keyword>
<accession>A0ABR9P8S9</accession>
<feature type="domain" description="HTH tetR-type" evidence="5">
    <location>
        <begin position="6"/>
        <end position="66"/>
    </location>
</feature>
<sequence length="184" mass="19896">MPRAQSDTKAEIRDVAVELFGRQGYERTSLREIAERLGITKAALYYHYPSKRDLLAALVEPLVTEAEHLLERHSGGAGAEQLLGEYFDLCVRHRGLMLAVLNDLTALSESGLVESVMSVRRRLDALLVGEDPGTPARMGAVIALGGIQDIAVMLPADEAAQHRDRAVQIAMAALRCGTAPGHAD</sequence>
<dbReference type="PRINTS" id="PR00455">
    <property type="entry name" value="HTHTETR"/>
</dbReference>
<evidence type="ECO:0000259" key="5">
    <source>
        <dbReference type="PROSITE" id="PS50977"/>
    </source>
</evidence>
<protein>
    <submittedName>
        <fullName evidence="6">TetR/AcrR family transcriptional regulator</fullName>
    </submittedName>
</protein>
<dbReference type="PROSITE" id="PS50977">
    <property type="entry name" value="HTH_TETR_2"/>
    <property type="match status" value="1"/>
</dbReference>